<name>A0A6J5MP84_9CAUD</name>
<proteinExistence type="predicted"/>
<sequence length="69" mass="8208">CRQILRDEMGRAIFCKNDQDKRLLAAGWKLKYSATMFEQLIRVAKDKSARRIIANWRIDAFDALKRKHK</sequence>
<evidence type="ECO:0000313" key="1">
    <source>
        <dbReference type="EMBL" id="CAB4146880.1"/>
    </source>
</evidence>
<feature type="non-terminal residue" evidence="1">
    <location>
        <position position="1"/>
    </location>
</feature>
<accession>A0A6J5MP84</accession>
<protein>
    <submittedName>
        <fullName evidence="1">Uncharacterized protein</fullName>
    </submittedName>
</protein>
<reference evidence="1" key="1">
    <citation type="submission" date="2020-04" db="EMBL/GenBank/DDBJ databases">
        <authorList>
            <person name="Chiriac C."/>
            <person name="Salcher M."/>
            <person name="Ghai R."/>
            <person name="Kavagutti S V."/>
        </authorList>
    </citation>
    <scope>NUCLEOTIDE SEQUENCE</scope>
</reference>
<gene>
    <name evidence="1" type="ORF">UFOVP513_1</name>
</gene>
<organism evidence="1">
    <name type="scientific">uncultured Caudovirales phage</name>
    <dbReference type="NCBI Taxonomy" id="2100421"/>
    <lineage>
        <taxon>Viruses</taxon>
        <taxon>Duplodnaviria</taxon>
        <taxon>Heunggongvirae</taxon>
        <taxon>Uroviricota</taxon>
        <taxon>Caudoviricetes</taxon>
        <taxon>Peduoviridae</taxon>
        <taxon>Maltschvirus</taxon>
        <taxon>Maltschvirus maltsch</taxon>
    </lineage>
</organism>
<dbReference type="EMBL" id="LR796476">
    <property type="protein sequence ID" value="CAB4146880.1"/>
    <property type="molecule type" value="Genomic_DNA"/>
</dbReference>